<sequence>MANFLTPLEFKDIPASPSKYKQLRKTPQAWKDRVAALEQARKKPKTKVRAPRPPTLETRQQSCHFHDRDGIDAVDAGPEECSQPIDEDGVAKIPMHFLPDERTMLEQRQRRRNPLEYIKGDHIEVMWLQERNGNREGLEQYRAWRVANGVF</sequence>
<accession>A0A1V9ZEE0</accession>
<evidence type="ECO:0000313" key="3">
    <source>
        <dbReference type="Proteomes" id="UP000243217"/>
    </source>
</evidence>
<name>A0A1V9ZEE0_9STRA</name>
<dbReference type="OrthoDB" id="62547at2759"/>
<evidence type="ECO:0000313" key="2">
    <source>
        <dbReference type="EMBL" id="OQR96190.1"/>
    </source>
</evidence>
<dbReference type="AlphaFoldDB" id="A0A1V9ZEE0"/>
<feature type="region of interest" description="Disordered" evidence="1">
    <location>
        <begin position="37"/>
        <end position="60"/>
    </location>
</feature>
<gene>
    <name evidence="2" type="ORF">THRCLA_07349</name>
</gene>
<dbReference type="Proteomes" id="UP000243217">
    <property type="component" value="Unassembled WGS sequence"/>
</dbReference>
<evidence type="ECO:0000256" key="1">
    <source>
        <dbReference type="SAM" id="MobiDB-lite"/>
    </source>
</evidence>
<comment type="caution">
    <text evidence="2">The sequence shown here is derived from an EMBL/GenBank/DDBJ whole genome shotgun (WGS) entry which is preliminary data.</text>
</comment>
<protein>
    <submittedName>
        <fullName evidence="2">Uncharacterized protein</fullName>
    </submittedName>
</protein>
<dbReference type="EMBL" id="JNBS01001983">
    <property type="protein sequence ID" value="OQR96190.1"/>
    <property type="molecule type" value="Genomic_DNA"/>
</dbReference>
<reference evidence="2 3" key="1">
    <citation type="journal article" date="2014" name="Genome Biol. Evol.">
        <title>The secreted proteins of Achlya hypogyna and Thraustotheca clavata identify the ancestral oomycete secretome and reveal gene acquisitions by horizontal gene transfer.</title>
        <authorList>
            <person name="Misner I."/>
            <person name="Blouin N."/>
            <person name="Leonard G."/>
            <person name="Richards T.A."/>
            <person name="Lane C.E."/>
        </authorList>
    </citation>
    <scope>NUCLEOTIDE SEQUENCE [LARGE SCALE GENOMIC DNA]</scope>
    <source>
        <strain evidence="2 3">ATCC 34112</strain>
    </source>
</reference>
<keyword evidence="3" id="KW-1185">Reference proteome</keyword>
<proteinExistence type="predicted"/>
<organism evidence="2 3">
    <name type="scientific">Thraustotheca clavata</name>
    <dbReference type="NCBI Taxonomy" id="74557"/>
    <lineage>
        <taxon>Eukaryota</taxon>
        <taxon>Sar</taxon>
        <taxon>Stramenopiles</taxon>
        <taxon>Oomycota</taxon>
        <taxon>Saprolegniomycetes</taxon>
        <taxon>Saprolegniales</taxon>
        <taxon>Achlyaceae</taxon>
        <taxon>Thraustotheca</taxon>
    </lineage>
</organism>